<keyword evidence="3" id="KW-1185">Reference proteome</keyword>
<dbReference type="KEGG" id="nss:113427897"/>
<name>A0A6J1VT01_9SAUR</name>
<dbReference type="Pfam" id="PF11560">
    <property type="entry name" value="LAP2alpha"/>
    <property type="match status" value="1"/>
</dbReference>
<feature type="compositionally biased region" description="Basic residues" evidence="1">
    <location>
        <begin position="27"/>
        <end position="37"/>
    </location>
</feature>
<feature type="region of interest" description="Disordered" evidence="1">
    <location>
        <begin position="1"/>
        <end position="173"/>
    </location>
</feature>
<feature type="compositionally biased region" description="Pro residues" evidence="1">
    <location>
        <begin position="134"/>
        <end position="144"/>
    </location>
</feature>
<feature type="region of interest" description="Disordered" evidence="1">
    <location>
        <begin position="193"/>
        <end position="222"/>
    </location>
</feature>
<protein>
    <submittedName>
        <fullName evidence="4">Uncharacterized protein LOC113427897</fullName>
    </submittedName>
</protein>
<dbReference type="AlphaFoldDB" id="A0A6J1VT01"/>
<organism evidence="3 4">
    <name type="scientific">Notechis scutatus</name>
    <name type="common">mainland tiger snake</name>
    <dbReference type="NCBI Taxonomy" id="8663"/>
    <lineage>
        <taxon>Eukaryota</taxon>
        <taxon>Metazoa</taxon>
        <taxon>Chordata</taxon>
        <taxon>Craniata</taxon>
        <taxon>Vertebrata</taxon>
        <taxon>Euteleostomi</taxon>
        <taxon>Lepidosauria</taxon>
        <taxon>Squamata</taxon>
        <taxon>Bifurcata</taxon>
        <taxon>Unidentata</taxon>
        <taxon>Episquamata</taxon>
        <taxon>Toxicofera</taxon>
        <taxon>Serpentes</taxon>
        <taxon>Colubroidea</taxon>
        <taxon>Elapidae</taxon>
        <taxon>Hydrophiinae</taxon>
        <taxon>Notechis</taxon>
    </lineage>
</organism>
<feature type="compositionally biased region" description="Basic residues" evidence="1">
    <location>
        <begin position="494"/>
        <end position="503"/>
    </location>
</feature>
<gene>
    <name evidence="4" type="primary">LOC113427897</name>
</gene>
<feature type="domain" description="Lamina-associated polypeptide 2 alpha C-terminal" evidence="2">
    <location>
        <begin position="299"/>
        <end position="448"/>
    </location>
</feature>
<dbReference type="Gene3D" id="1.10.287.3160">
    <property type="match status" value="1"/>
</dbReference>
<proteinExistence type="predicted"/>
<dbReference type="RefSeq" id="XP_026546225.1">
    <property type="nucleotide sequence ID" value="XM_026690440.1"/>
</dbReference>
<evidence type="ECO:0000256" key="1">
    <source>
        <dbReference type="SAM" id="MobiDB-lite"/>
    </source>
</evidence>
<reference evidence="4" key="1">
    <citation type="submission" date="2025-08" db="UniProtKB">
        <authorList>
            <consortium name="RefSeq"/>
        </authorList>
    </citation>
    <scope>IDENTIFICATION</scope>
</reference>
<feature type="compositionally biased region" description="Basic and acidic residues" evidence="1">
    <location>
        <begin position="206"/>
        <end position="215"/>
    </location>
</feature>
<accession>A0A6J1VT01</accession>
<dbReference type="Proteomes" id="UP000504612">
    <property type="component" value="Unplaced"/>
</dbReference>
<evidence type="ECO:0000313" key="4">
    <source>
        <dbReference type="RefSeq" id="XP_026546225.1"/>
    </source>
</evidence>
<evidence type="ECO:0000259" key="2">
    <source>
        <dbReference type="Pfam" id="PF11560"/>
    </source>
</evidence>
<sequence>MAEPGTAGPSGEEDQSPPKGSAGPKSAARRAAARLKARALSSQRAPKAEEKDALRGRLEAADKRAAEAETALKGGAETPAEETVGVSRAFPAQQLSQPIGAKHQSPLGSQAGSPGGAREQLSLPSDEAFMAPDSKPPPGEGQPPPKRRKGAPEASFTPTAVAGLGPQESQGPEISDQMKILISEAIAQGIAAGLQQRPKAAPKPLENPKHEEQHKGSPTGLFSPSLFKSLLFKAKATTGMGAEPALDPNELLFSQPTIESEEIPSPDLFRDLVQQQWAQPAVSTSLNDSERRFYNVAPDFSKALETPTVDGPVAALVTSPILPTHVEQGLNPGDKLEEQTLRKVHKNAAMAIKTSTTASFFNRATLMWLRQIQARVPPGDLRFHQDMNKVIAATEFSADATLTAAKFASRALSSSVVARRLLWLRYWKADTKNMWNLASAPYIRGASFRPTGTGFDAPQAQRAYTHRPGWEPDGSEFKYRNRGHFQGKRPFQGRGRRPFHRSK</sequence>
<dbReference type="GeneID" id="113427897"/>
<feature type="compositionally biased region" description="Basic and acidic residues" evidence="1">
    <location>
        <begin position="46"/>
        <end position="67"/>
    </location>
</feature>
<evidence type="ECO:0000313" key="3">
    <source>
        <dbReference type="Proteomes" id="UP000504612"/>
    </source>
</evidence>
<feature type="region of interest" description="Disordered" evidence="1">
    <location>
        <begin position="465"/>
        <end position="503"/>
    </location>
</feature>
<dbReference type="InterPro" id="IPR021623">
    <property type="entry name" value="LAP2alpha_C"/>
</dbReference>